<dbReference type="GO" id="GO:0016787">
    <property type="term" value="F:hydrolase activity"/>
    <property type="evidence" value="ECO:0007669"/>
    <property type="project" value="InterPro"/>
</dbReference>
<dbReference type="SUPFAM" id="SSF51556">
    <property type="entry name" value="Metallo-dependent hydrolases"/>
    <property type="match status" value="1"/>
</dbReference>
<evidence type="ECO:0000313" key="15">
    <source>
        <dbReference type="Proteomes" id="UP000549394"/>
    </source>
</evidence>
<dbReference type="PANTHER" id="PTHR21240">
    <property type="entry name" value="2-AMINO-3-CARBOXYLMUCONATE-6-SEMIALDEHYDE DECARBOXYLASE"/>
    <property type="match status" value="1"/>
</dbReference>
<dbReference type="OrthoDB" id="191270at2759"/>
<evidence type="ECO:0000256" key="1">
    <source>
        <dbReference type="ARBA" id="ARBA00005079"/>
    </source>
</evidence>
<dbReference type="Gene3D" id="3.20.20.140">
    <property type="entry name" value="Metal-dependent hydrolases"/>
    <property type="match status" value="1"/>
</dbReference>
<evidence type="ECO:0000256" key="8">
    <source>
        <dbReference type="ARBA" id="ARBA00022833"/>
    </source>
</evidence>
<protein>
    <recommendedName>
        <fullName evidence="5 12">2-amino-3-carboxymuconate-6-semialdehyde decarboxylase</fullName>
        <ecNumber evidence="4 12">4.1.1.45</ecNumber>
    </recommendedName>
    <alternativeName>
        <fullName evidence="11 12">Picolinate carboxylase</fullName>
    </alternativeName>
</protein>
<dbReference type="GO" id="GO:1904985">
    <property type="term" value="P:negative regulation of quinolinate biosynthetic process"/>
    <property type="evidence" value="ECO:0007669"/>
    <property type="project" value="UniProtKB-UniRule"/>
</dbReference>
<comment type="caution">
    <text evidence="14">The sequence shown here is derived from an EMBL/GenBank/DDBJ whole genome shotgun (WGS) entry which is preliminary data.</text>
</comment>
<evidence type="ECO:0000313" key="14">
    <source>
        <dbReference type="EMBL" id="CAD5117375.1"/>
    </source>
</evidence>
<dbReference type="EMBL" id="CAJFCJ010000007">
    <property type="protein sequence ID" value="CAD5117375.1"/>
    <property type="molecule type" value="Genomic_DNA"/>
</dbReference>
<evidence type="ECO:0000256" key="3">
    <source>
        <dbReference type="ARBA" id="ARBA00011245"/>
    </source>
</evidence>
<dbReference type="PANTHER" id="PTHR21240:SF27">
    <property type="entry name" value="2-AMINO-3-CARBOXYMUCONATE-6-SEMIALDEHYDE DECARBOXYLASE"/>
    <property type="match status" value="1"/>
</dbReference>
<accession>A0A7I8VMC8</accession>
<dbReference type="CDD" id="cd01292">
    <property type="entry name" value="metallo-dependent_hydrolases"/>
    <property type="match status" value="1"/>
</dbReference>
<reference evidence="14 15" key="1">
    <citation type="submission" date="2020-08" db="EMBL/GenBank/DDBJ databases">
        <authorList>
            <person name="Hejnol A."/>
        </authorList>
    </citation>
    <scope>NUCLEOTIDE SEQUENCE [LARGE SCALE GENOMIC DNA]</scope>
</reference>
<name>A0A7I8VMC8_9ANNE</name>
<evidence type="ECO:0000256" key="12">
    <source>
        <dbReference type="RuleBase" id="RU366045"/>
    </source>
</evidence>
<dbReference type="GO" id="GO:0170033">
    <property type="term" value="P:L-amino acid metabolic process"/>
    <property type="evidence" value="ECO:0007669"/>
    <property type="project" value="UniProtKB-ARBA"/>
</dbReference>
<keyword evidence="7 12" id="KW-0210">Decarboxylase</keyword>
<comment type="subunit">
    <text evidence="3 12">Monomer.</text>
</comment>
<proteinExistence type="inferred from homology"/>
<dbReference type="Proteomes" id="UP000549394">
    <property type="component" value="Unassembled WGS sequence"/>
</dbReference>
<dbReference type="GO" id="GO:0170039">
    <property type="term" value="P:proteinogenic amino acid metabolic process"/>
    <property type="evidence" value="ECO:0007669"/>
    <property type="project" value="UniProtKB-ARBA"/>
</dbReference>
<evidence type="ECO:0000256" key="4">
    <source>
        <dbReference type="ARBA" id="ARBA00012365"/>
    </source>
</evidence>
<evidence type="ECO:0000256" key="6">
    <source>
        <dbReference type="ARBA" id="ARBA00022723"/>
    </source>
</evidence>
<dbReference type="GO" id="GO:0001760">
    <property type="term" value="F:aminocarboxymuconate-semialdehyde decarboxylase activity"/>
    <property type="evidence" value="ECO:0007669"/>
    <property type="project" value="UniProtKB-UniRule"/>
</dbReference>
<dbReference type="GO" id="GO:0019748">
    <property type="term" value="P:secondary metabolic process"/>
    <property type="evidence" value="ECO:0007669"/>
    <property type="project" value="TreeGrafter"/>
</dbReference>
<evidence type="ECO:0000256" key="7">
    <source>
        <dbReference type="ARBA" id="ARBA00022793"/>
    </source>
</evidence>
<keyword evidence="6" id="KW-0479">Metal-binding</keyword>
<comment type="catalytic activity">
    <reaction evidence="12">
        <text>2-amino-3-carboxymuconate 6-semialdehyde + H(+) = 2-aminomuconate 6-semialdehyde + CO2</text>
        <dbReference type="Rhea" id="RHEA:16557"/>
        <dbReference type="ChEBI" id="CHEBI:15378"/>
        <dbReference type="ChEBI" id="CHEBI:16526"/>
        <dbReference type="ChEBI" id="CHEBI:77634"/>
        <dbReference type="ChEBI" id="CHEBI:77803"/>
        <dbReference type="EC" id="4.1.1.45"/>
    </reaction>
</comment>
<keyword evidence="9 12" id="KW-0456">Lyase</keyword>
<organism evidence="14 15">
    <name type="scientific">Dimorphilus gyrociliatus</name>
    <dbReference type="NCBI Taxonomy" id="2664684"/>
    <lineage>
        <taxon>Eukaryota</taxon>
        <taxon>Metazoa</taxon>
        <taxon>Spiralia</taxon>
        <taxon>Lophotrochozoa</taxon>
        <taxon>Annelida</taxon>
        <taxon>Polychaeta</taxon>
        <taxon>Polychaeta incertae sedis</taxon>
        <taxon>Dinophilidae</taxon>
        <taxon>Dimorphilus</taxon>
    </lineage>
</organism>
<gene>
    <name evidence="14" type="ORF">DGYR_LOCUS5908</name>
</gene>
<sequence>MKIDIHNHILPDSWPNLKDKYGYGGWIQLEKDNDGHHGRMMMDDKLFRVVDENCWSIEKRLEEMNANGIDIQALSTVPVMFSYWAKPEDTLDLCKLCNDNIASHTRKYPKRFVGLGSVPMQEPKLAIEELRRCKNELGFPGVQIGSHVNDWNLDAEQLQPFFAEAERLEMSIFVHPWDMEQCGRMSKYFLPWLVGMPAETTTAICSVLMGGVLERFPNLKICFAHGGGAFPFTIGRIEKGFNVRPDLCAVDCEANPRDFIGKFYTDSLVHDSKALMHLVEVMGEKKVLLGTDYPFPLAEWPPGKTIESIVEFSDDIKDKLLAKNALEFLNLNRQDFQ</sequence>
<keyword evidence="15" id="KW-1185">Reference proteome</keyword>
<evidence type="ECO:0000256" key="9">
    <source>
        <dbReference type="ARBA" id="ARBA00023239"/>
    </source>
</evidence>
<dbReference type="GO" id="GO:0046872">
    <property type="term" value="F:metal ion binding"/>
    <property type="evidence" value="ECO:0007669"/>
    <property type="project" value="UniProtKB-KW"/>
</dbReference>
<dbReference type="Pfam" id="PF04909">
    <property type="entry name" value="Amidohydro_2"/>
    <property type="match status" value="1"/>
</dbReference>
<dbReference type="EC" id="4.1.1.45" evidence="4 12"/>
<dbReference type="UniPathway" id="UPA00270"/>
<evidence type="ECO:0000256" key="10">
    <source>
        <dbReference type="ARBA" id="ARBA00025318"/>
    </source>
</evidence>
<dbReference type="AlphaFoldDB" id="A0A7I8VMC8"/>
<dbReference type="InterPro" id="IPR032466">
    <property type="entry name" value="Metal_Hydrolase"/>
</dbReference>
<dbReference type="GO" id="GO:0005829">
    <property type="term" value="C:cytosol"/>
    <property type="evidence" value="ECO:0007669"/>
    <property type="project" value="UniProtKB-UniRule"/>
</dbReference>
<keyword evidence="8" id="KW-0862">Zinc</keyword>
<evidence type="ECO:0000256" key="2">
    <source>
        <dbReference type="ARBA" id="ARBA00005871"/>
    </source>
</evidence>
<feature type="domain" description="Amidohydrolase-related" evidence="13">
    <location>
        <begin position="3"/>
        <end position="331"/>
    </location>
</feature>
<evidence type="ECO:0000256" key="5">
    <source>
        <dbReference type="ARBA" id="ARBA00021214"/>
    </source>
</evidence>
<evidence type="ECO:0000259" key="13">
    <source>
        <dbReference type="Pfam" id="PF04909"/>
    </source>
</evidence>
<comment type="similarity">
    <text evidence="2">Belongs to the metallo-dependent hydrolases superfamily. ACMSD family.</text>
</comment>
<comment type="function">
    <text evidence="10">Converts alpha-amino-beta-carboxymuconate-epsilon-semialdehyde (ACMS) to alpha-aminomuconate semialdehyde (AMS). ACMS can be converted non-enzymatically to quinolate (QA), a key precursor of NAD, and a potent endogenous excitotoxin of neuronal cells which is implicated in the pathogenesis of various neurodegenerative disorders. In the presence of ACMSD, ACMS is converted to AMS, a benign catabolite. ACMSD ultimately controls the metabolic fate of tryptophan catabolism along the kynurenine pathway.</text>
</comment>
<dbReference type="GO" id="GO:1901606">
    <property type="term" value="P:alpha-amino acid catabolic process"/>
    <property type="evidence" value="ECO:0007669"/>
    <property type="project" value="UniProtKB-ARBA"/>
</dbReference>
<dbReference type="InterPro" id="IPR032465">
    <property type="entry name" value="ACMSD"/>
</dbReference>
<dbReference type="FunFam" id="3.20.20.140:FF:000029">
    <property type="entry name" value="2-amino-3-carboxymuconate-6-semialdehyde decarboxylase"/>
    <property type="match status" value="1"/>
</dbReference>
<dbReference type="InterPro" id="IPR006680">
    <property type="entry name" value="Amidohydro-rel"/>
</dbReference>
<comment type="pathway">
    <text evidence="1 12">Secondary metabolite metabolism; quinolate metabolism.</text>
</comment>
<evidence type="ECO:0000256" key="11">
    <source>
        <dbReference type="ARBA" id="ARBA00031120"/>
    </source>
</evidence>